<dbReference type="GO" id="GO:0015344">
    <property type="term" value="F:siderophore uptake transmembrane transporter activity"/>
    <property type="evidence" value="ECO:0007669"/>
    <property type="project" value="TreeGrafter"/>
</dbReference>
<dbReference type="Gene3D" id="2.40.170.20">
    <property type="entry name" value="TonB-dependent receptor, beta-barrel domain"/>
    <property type="match status" value="1"/>
</dbReference>
<evidence type="ECO:0000256" key="8">
    <source>
        <dbReference type="ARBA" id="ARBA00023170"/>
    </source>
</evidence>
<dbReference type="EMBL" id="NKXO01000034">
    <property type="protein sequence ID" value="PKQ67431.1"/>
    <property type="molecule type" value="Genomic_DNA"/>
</dbReference>
<reference evidence="14 15" key="1">
    <citation type="submission" date="2017-06" db="EMBL/GenBank/DDBJ databases">
        <title>Raineya orbicola gen. nov., sp. nov. a slightly thermophilic bacterium of the phylum Bacteroidetes and the description of Raineyaceae fam. nov.</title>
        <authorList>
            <person name="Albuquerque L."/>
            <person name="Polonia A.R.M."/>
            <person name="Barroso C."/>
            <person name="Froufe H.J.C."/>
            <person name="Lage O."/>
            <person name="Lobo-Da-Cunha A."/>
            <person name="Egas C."/>
            <person name="Da Costa M.S."/>
        </authorList>
    </citation>
    <scope>NUCLEOTIDE SEQUENCE [LARGE SCALE GENOMIC DNA]</scope>
    <source>
        <strain evidence="14 15">SPSPC-11</strain>
    </source>
</reference>
<dbReference type="RefSeq" id="WP_101359310.1">
    <property type="nucleotide sequence ID" value="NZ_NKXO01000034.1"/>
</dbReference>
<evidence type="ECO:0000256" key="10">
    <source>
        <dbReference type="PROSITE-ProRule" id="PRU01360"/>
    </source>
</evidence>
<protein>
    <submittedName>
        <fullName evidence="14">TonB-dependent Receptor Plug Domain</fullName>
    </submittedName>
</protein>
<evidence type="ECO:0000313" key="14">
    <source>
        <dbReference type="EMBL" id="PKQ67431.1"/>
    </source>
</evidence>
<evidence type="ECO:0000259" key="12">
    <source>
        <dbReference type="Pfam" id="PF00593"/>
    </source>
</evidence>
<dbReference type="Gene3D" id="2.170.130.10">
    <property type="entry name" value="TonB-dependent receptor, plug domain"/>
    <property type="match status" value="1"/>
</dbReference>
<keyword evidence="15" id="KW-1185">Reference proteome</keyword>
<evidence type="ECO:0000313" key="15">
    <source>
        <dbReference type="Proteomes" id="UP000233387"/>
    </source>
</evidence>
<name>A0A2N3IAS1_9BACT</name>
<dbReference type="Pfam" id="PF07715">
    <property type="entry name" value="Plug"/>
    <property type="match status" value="1"/>
</dbReference>
<dbReference type="OrthoDB" id="9764669at2"/>
<feature type="domain" description="TonB-dependent receptor-like beta-barrel" evidence="12">
    <location>
        <begin position="268"/>
        <end position="699"/>
    </location>
</feature>
<dbReference type="AlphaFoldDB" id="A0A2N3IAS1"/>
<keyword evidence="8 14" id="KW-0675">Receptor</keyword>
<keyword evidence="7 10" id="KW-0472">Membrane</keyword>
<dbReference type="InterPro" id="IPR039426">
    <property type="entry name" value="TonB-dep_rcpt-like"/>
</dbReference>
<dbReference type="InterPro" id="IPR037066">
    <property type="entry name" value="Plug_dom_sf"/>
</dbReference>
<accession>A0A2N3IAS1</accession>
<keyword evidence="5" id="KW-0732">Signal</keyword>
<keyword evidence="3 10" id="KW-1134">Transmembrane beta strand</keyword>
<evidence type="ECO:0000256" key="6">
    <source>
        <dbReference type="ARBA" id="ARBA00023077"/>
    </source>
</evidence>
<organism evidence="14 15">
    <name type="scientific">Raineya orbicola</name>
    <dbReference type="NCBI Taxonomy" id="2016530"/>
    <lineage>
        <taxon>Bacteria</taxon>
        <taxon>Pseudomonadati</taxon>
        <taxon>Bacteroidota</taxon>
        <taxon>Cytophagia</taxon>
        <taxon>Cytophagales</taxon>
        <taxon>Raineyaceae</taxon>
        <taxon>Raineya</taxon>
    </lineage>
</organism>
<keyword evidence="9 10" id="KW-0998">Cell outer membrane</keyword>
<dbReference type="PANTHER" id="PTHR30069">
    <property type="entry name" value="TONB-DEPENDENT OUTER MEMBRANE RECEPTOR"/>
    <property type="match status" value="1"/>
</dbReference>
<dbReference type="Pfam" id="PF00593">
    <property type="entry name" value="TonB_dep_Rec_b-barrel"/>
    <property type="match status" value="1"/>
</dbReference>
<dbReference type="InterPro" id="IPR012910">
    <property type="entry name" value="Plug_dom"/>
</dbReference>
<evidence type="ECO:0000256" key="3">
    <source>
        <dbReference type="ARBA" id="ARBA00022452"/>
    </source>
</evidence>
<keyword evidence="4 10" id="KW-0812">Transmembrane</keyword>
<evidence type="ECO:0000256" key="7">
    <source>
        <dbReference type="ARBA" id="ARBA00023136"/>
    </source>
</evidence>
<evidence type="ECO:0000256" key="5">
    <source>
        <dbReference type="ARBA" id="ARBA00022729"/>
    </source>
</evidence>
<dbReference type="InterPro" id="IPR036942">
    <property type="entry name" value="Beta-barrel_TonB_sf"/>
</dbReference>
<evidence type="ECO:0000256" key="9">
    <source>
        <dbReference type="ARBA" id="ARBA00023237"/>
    </source>
</evidence>
<evidence type="ECO:0000256" key="1">
    <source>
        <dbReference type="ARBA" id="ARBA00004571"/>
    </source>
</evidence>
<evidence type="ECO:0000256" key="4">
    <source>
        <dbReference type="ARBA" id="ARBA00022692"/>
    </source>
</evidence>
<dbReference type="Proteomes" id="UP000233387">
    <property type="component" value="Unassembled WGS sequence"/>
</dbReference>
<dbReference type="SUPFAM" id="SSF56935">
    <property type="entry name" value="Porins"/>
    <property type="match status" value="1"/>
</dbReference>
<feature type="domain" description="TonB-dependent receptor plug" evidence="13">
    <location>
        <begin position="58"/>
        <end position="168"/>
    </location>
</feature>
<evidence type="ECO:0000259" key="13">
    <source>
        <dbReference type="Pfam" id="PF07715"/>
    </source>
</evidence>
<dbReference type="PROSITE" id="PS52016">
    <property type="entry name" value="TONB_DEPENDENT_REC_3"/>
    <property type="match status" value="1"/>
</dbReference>
<dbReference type="GO" id="GO:0044718">
    <property type="term" value="P:siderophore transmembrane transport"/>
    <property type="evidence" value="ECO:0007669"/>
    <property type="project" value="TreeGrafter"/>
</dbReference>
<gene>
    <name evidence="14" type="ORF">Rain11_2044</name>
</gene>
<dbReference type="PANTHER" id="PTHR30069:SF29">
    <property type="entry name" value="HEMOGLOBIN AND HEMOGLOBIN-HAPTOGLOBIN-BINDING PROTEIN 1-RELATED"/>
    <property type="match status" value="1"/>
</dbReference>
<dbReference type="GO" id="GO:0009279">
    <property type="term" value="C:cell outer membrane"/>
    <property type="evidence" value="ECO:0007669"/>
    <property type="project" value="UniProtKB-SubCell"/>
</dbReference>
<comment type="similarity">
    <text evidence="10 11">Belongs to the TonB-dependent receptor family.</text>
</comment>
<comment type="caution">
    <text evidence="14">The sequence shown here is derived from an EMBL/GenBank/DDBJ whole genome shotgun (WGS) entry which is preliminary data.</text>
</comment>
<evidence type="ECO:0000256" key="2">
    <source>
        <dbReference type="ARBA" id="ARBA00022448"/>
    </source>
</evidence>
<evidence type="ECO:0000256" key="11">
    <source>
        <dbReference type="RuleBase" id="RU003357"/>
    </source>
</evidence>
<dbReference type="InterPro" id="IPR000531">
    <property type="entry name" value="Beta-barrel_TonB"/>
</dbReference>
<keyword evidence="2 10" id="KW-0813">Transport</keyword>
<keyword evidence="6 11" id="KW-0798">TonB box</keyword>
<proteinExistence type="inferred from homology"/>
<sequence length="737" mass="81647">MKITLSIAFFCVIILKSYAQHSDTSKVKLFTASPDELLKIPVKEVQEVSIASNVVKDISKQPASVTVITKEQIRLSGARTLSEALTLFAPGYFAIEDQDDLIAGFRGLAPDNNSKVLMLINGQNLNTEFFWGPPDAVLNSSNLEYIERIEVIRGPGSVTLGQGALLGVINIVTKDAKDAENGAFEVSTSAGLNDFYNGSIGVKINTKGIRSYTYISGLSYHGQALRNEGWAAQQGNQGFAGGKVADMGHRLRRSQNTTIINTTQINDLVINLLKAGQRRDLYNFYRDREVIRQDLLSLTLGYNFKISEKVSNVSSVSFINDDYGLYSLTGTTMGGTAEQRYGAKSVFNLDGLWKNNKTAIGIEYRIFSMGLPNRAGNNYIANVVGSFDPATANQDLTMSYRENITLLSIFGENYFSPTEKLDLFAAFRYDQHPFWGQNISPRLGVIFSPNKNFSVRASYQAGFRGAVGLHYSGGYRRDGFLRAENYTLVDAAGIPNARNIDLIAPERINNIELAFRWNILSSLTLNTVVFYNIVQNVIDVGVFYQNPDDFNMVNIGSDIPGDWNGYWFFKNTPGTFSQIGNETVLNFNHEKVSITLSNALVKVMEATEEQKDLAINANSMYLAADENKKLRYKAFPENVTRLSIIAKPVSKFYAGVHSMYYSKWYSPAGTVAQGGFILNAGVGYDFSEKFSLDLQAKNLTNNTNLYPMNSNAGGPDVSPGTPAWETTTFWATLRLKW</sequence>
<comment type="subcellular location">
    <subcellularLocation>
        <location evidence="1 10">Cell outer membrane</location>
        <topology evidence="1 10">Multi-pass membrane protein</topology>
    </subcellularLocation>
</comment>